<dbReference type="SUPFAM" id="SSF46689">
    <property type="entry name" value="Homeodomain-like"/>
    <property type="match status" value="2"/>
</dbReference>
<feature type="compositionally biased region" description="Polar residues" evidence="1">
    <location>
        <begin position="532"/>
        <end position="555"/>
    </location>
</feature>
<feature type="region of interest" description="Disordered" evidence="1">
    <location>
        <begin position="1"/>
        <end position="91"/>
    </location>
</feature>
<evidence type="ECO:0000259" key="3">
    <source>
        <dbReference type="PROSITE" id="PS51294"/>
    </source>
</evidence>
<feature type="compositionally biased region" description="Acidic residues" evidence="1">
    <location>
        <begin position="376"/>
        <end position="385"/>
    </location>
</feature>
<evidence type="ECO:0000259" key="2">
    <source>
        <dbReference type="PROSITE" id="PS50090"/>
    </source>
</evidence>
<keyword evidence="5" id="KW-1185">Reference proteome</keyword>
<dbReference type="InterPro" id="IPR001005">
    <property type="entry name" value="SANT/Myb"/>
</dbReference>
<dbReference type="PROSITE" id="PS51294">
    <property type="entry name" value="HTH_MYB"/>
    <property type="match status" value="2"/>
</dbReference>
<dbReference type="CDD" id="cd11660">
    <property type="entry name" value="SANT_TRF"/>
    <property type="match status" value="2"/>
</dbReference>
<dbReference type="GeneID" id="19017354"/>
<dbReference type="Pfam" id="PF00249">
    <property type="entry name" value="Myb_DNA-binding"/>
    <property type="match status" value="1"/>
</dbReference>
<accession>K8EAK6</accession>
<protein>
    <submittedName>
        <fullName evidence="4">Uncharacterized protein</fullName>
    </submittedName>
</protein>
<feature type="region of interest" description="Disordered" evidence="1">
    <location>
        <begin position="194"/>
        <end position="252"/>
    </location>
</feature>
<gene>
    <name evidence="4" type="ORF">Bathy02g02410</name>
</gene>
<feature type="region of interest" description="Disordered" evidence="1">
    <location>
        <begin position="353"/>
        <end position="435"/>
    </location>
</feature>
<dbReference type="PANTHER" id="PTHR47122:SF8">
    <property type="entry name" value="MYB-LIKE DOMAIN-CONTAINING PROTEIN"/>
    <property type="match status" value="1"/>
</dbReference>
<dbReference type="PANTHER" id="PTHR47122">
    <property type="entry name" value="MYB-LIKE DNA-BINDING DOMAIN CONTAINING PROTEIN, EXPRESSED"/>
    <property type="match status" value="1"/>
</dbReference>
<dbReference type="Gene3D" id="1.10.246.220">
    <property type="match status" value="2"/>
</dbReference>
<dbReference type="InterPro" id="IPR009057">
    <property type="entry name" value="Homeodomain-like_sf"/>
</dbReference>
<sequence>MPSTAAQAGMMMMMMPPPPPLNLKQEAEDEKGQNSERSGFDSFQEEPCEDREDMEQSKRTNNDNNNSNNAKKRSRPAVGENIKRPETPFMNSPSAAADVLMSLCGDGDGGGLFAAPAANFKPVNANATSRQQKSRRNSNAETTCTGQIFPLNLKCPRRKRTSLCKNMRRSSSGSSLEDIGGESGAVVLHGISTTTATTTGNNGENTAPSTNTATIPRVNNNKATTEEQQNQRKHQRNSSGITNGKNKRQKVHRPWSLVEVKALVAGVKRCGRGQWADIKSLSDEKISGALLQRSAVDLKDKWRNVMRTALSPVLYKKREATEIPENMLEDIRSLATAKEKETLATNNAMEAKLTNTTHTAANTSPSTSGDGNDSNSNEDGEDDAFVTDNNAESSQQKNTALVERNTVTVSKSDVKQQQHAPYVQGQRRSKHHSPWTLEESQALVDGVRTCGGCRWTAIKKRDEADAIEKKTLKKLGRRTAMDLKDKWRNLLQLANLPTQSRRKRETPMSLLADVLELEKKFGDTRRRGRRTVATNNNTKKSSSQEQSVATIVPTN</sequence>
<organism evidence="4 5">
    <name type="scientific">Bathycoccus prasinos</name>
    <dbReference type="NCBI Taxonomy" id="41875"/>
    <lineage>
        <taxon>Eukaryota</taxon>
        <taxon>Viridiplantae</taxon>
        <taxon>Chlorophyta</taxon>
        <taxon>Mamiellophyceae</taxon>
        <taxon>Mamiellales</taxon>
        <taxon>Bathycoccaceae</taxon>
        <taxon>Bathycoccus</taxon>
    </lineage>
</organism>
<dbReference type="EMBL" id="FO082277">
    <property type="protein sequence ID" value="CCO14786.1"/>
    <property type="molecule type" value="Genomic_DNA"/>
</dbReference>
<evidence type="ECO:0000256" key="1">
    <source>
        <dbReference type="SAM" id="MobiDB-lite"/>
    </source>
</evidence>
<feature type="domain" description="Myb-like" evidence="2">
    <location>
        <begin position="427"/>
        <end position="491"/>
    </location>
</feature>
<feature type="compositionally biased region" description="Polar residues" evidence="1">
    <location>
        <begin position="353"/>
        <end position="367"/>
    </location>
</feature>
<feature type="compositionally biased region" description="Acidic residues" evidence="1">
    <location>
        <begin position="43"/>
        <end position="53"/>
    </location>
</feature>
<dbReference type="OrthoDB" id="608866at2759"/>
<feature type="region of interest" description="Disordered" evidence="1">
    <location>
        <begin position="522"/>
        <end position="555"/>
    </location>
</feature>
<feature type="domain" description="Myb-like" evidence="2">
    <location>
        <begin position="247"/>
        <end position="306"/>
    </location>
</feature>
<dbReference type="InterPro" id="IPR017930">
    <property type="entry name" value="Myb_dom"/>
</dbReference>
<dbReference type="RefSeq" id="XP_007514546.1">
    <property type="nucleotide sequence ID" value="XM_007514484.1"/>
</dbReference>
<feature type="compositionally biased region" description="Polar residues" evidence="1">
    <location>
        <begin position="208"/>
        <end position="228"/>
    </location>
</feature>
<dbReference type="PROSITE" id="PS50090">
    <property type="entry name" value="MYB_LIKE"/>
    <property type="match status" value="2"/>
</dbReference>
<feature type="domain" description="HTH myb-type" evidence="3">
    <location>
        <begin position="427"/>
        <end position="495"/>
    </location>
</feature>
<reference evidence="4 5" key="1">
    <citation type="submission" date="2011-10" db="EMBL/GenBank/DDBJ databases">
        <authorList>
            <person name="Genoscope - CEA"/>
        </authorList>
    </citation>
    <scope>NUCLEOTIDE SEQUENCE [LARGE SCALE GENOMIC DNA]</scope>
    <source>
        <strain evidence="4 5">RCC 1105</strain>
    </source>
</reference>
<dbReference type="STRING" id="41875.K8EAK6"/>
<feature type="compositionally biased region" description="Polar residues" evidence="1">
    <location>
        <begin position="387"/>
        <end position="419"/>
    </location>
</feature>
<proteinExistence type="predicted"/>
<feature type="compositionally biased region" description="Low complexity" evidence="1">
    <location>
        <begin position="194"/>
        <end position="207"/>
    </location>
</feature>
<dbReference type="SMART" id="SM00717">
    <property type="entry name" value="SANT"/>
    <property type="match status" value="2"/>
</dbReference>
<dbReference type="Proteomes" id="UP000198341">
    <property type="component" value="Chromosome 2"/>
</dbReference>
<evidence type="ECO:0000313" key="4">
    <source>
        <dbReference type="EMBL" id="CCO14786.1"/>
    </source>
</evidence>
<name>K8EAK6_9CHLO</name>
<dbReference type="KEGG" id="bpg:Bathy02g02410"/>
<dbReference type="eggNOG" id="ENOG502RG2F">
    <property type="taxonomic scope" value="Eukaryota"/>
</dbReference>
<dbReference type="AlphaFoldDB" id="K8EAK6"/>
<evidence type="ECO:0000313" key="5">
    <source>
        <dbReference type="Proteomes" id="UP000198341"/>
    </source>
</evidence>
<feature type="domain" description="HTH myb-type" evidence="3">
    <location>
        <begin position="247"/>
        <end position="310"/>
    </location>
</feature>